<dbReference type="Gene3D" id="3.40.366.10">
    <property type="entry name" value="Malonyl-Coenzyme A Acyl Carrier Protein, domain 2"/>
    <property type="match status" value="1"/>
</dbReference>
<name>A0A919BAP4_9GAMM</name>
<dbReference type="RefSeq" id="WP_189766951.1">
    <property type="nucleotide sequence ID" value="NZ_BNCK01000001.1"/>
</dbReference>
<evidence type="ECO:0000256" key="3">
    <source>
        <dbReference type="ARBA" id="ARBA00023315"/>
    </source>
</evidence>
<protein>
    <recommendedName>
        <fullName evidence="1">[acyl-carrier-protein] S-malonyltransferase</fullName>
        <ecNumber evidence="1">2.3.1.39</ecNumber>
    </recommendedName>
</protein>
<proteinExistence type="predicted"/>
<dbReference type="AlphaFoldDB" id="A0A919BAP4"/>
<dbReference type="Proteomes" id="UP000623842">
    <property type="component" value="Unassembled WGS sequence"/>
</dbReference>
<dbReference type="InterPro" id="IPR001227">
    <property type="entry name" value="Ac_transferase_dom_sf"/>
</dbReference>
<gene>
    <name evidence="5" type="ORF">GCM10017161_03040</name>
</gene>
<accession>A0A919BAP4</accession>
<dbReference type="PANTHER" id="PTHR42681">
    <property type="entry name" value="MALONYL-COA-ACYL CARRIER PROTEIN TRANSACYLASE, MITOCHONDRIAL"/>
    <property type="match status" value="1"/>
</dbReference>
<dbReference type="InterPro" id="IPR016035">
    <property type="entry name" value="Acyl_Trfase/lysoPLipase"/>
</dbReference>
<evidence type="ECO:0000256" key="1">
    <source>
        <dbReference type="ARBA" id="ARBA00013258"/>
    </source>
</evidence>
<dbReference type="SUPFAM" id="SSF52151">
    <property type="entry name" value="FabD/lysophospholipase-like"/>
    <property type="match status" value="1"/>
</dbReference>
<keyword evidence="6" id="KW-1185">Reference proteome</keyword>
<reference evidence="5" key="1">
    <citation type="journal article" date="2014" name="Int. J. Syst. Evol. Microbiol.">
        <title>Complete genome sequence of Corynebacterium casei LMG S-19264T (=DSM 44701T), isolated from a smear-ripened cheese.</title>
        <authorList>
            <consortium name="US DOE Joint Genome Institute (JGI-PGF)"/>
            <person name="Walter F."/>
            <person name="Albersmeier A."/>
            <person name="Kalinowski J."/>
            <person name="Ruckert C."/>
        </authorList>
    </citation>
    <scope>NUCLEOTIDE SEQUENCE</scope>
    <source>
        <strain evidence="5">KCTC 42731</strain>
    </source>
</reference>
<dbReference type="PANTHER" id="PTHR42681:SF1">
    <property type="entry name" value="MALONYL-COA-ACYL CARRIER PROTEIN TRANSACYLASE, MITOCHONDRIAL"/>
    <property type="match status" value="1"/>
</dbReference>
<organism evidence="5 6">
    <name type="scientific">Thalassotalea marina</name>
    <dbReference type="NCBI Taxonomy" id="1673741"/>
    <lineage>
        <taxon>Bacteria</taxon>
        <taxon>Pseudomonadati</taxon>
        <taxon>Pseudomonadota</taxon>
        <taxon>Gammaproteobacteria</taxon>
        <taxon>Alteromonadales</taxon>
        <taxon>Colwelliaceae</taxon>
        <taxon>Thalassotalea</taxon>
    </lineage>
</organism>
<evidence type="ECO:0000313" key="6">
    <source>
        <dbReference type="Proteomes" id="UP000623842"/>
    </source>
</evidence>
<keyword evidence="3" id="KW-0012">Acyltransferase</keyword>
<comment type="caution">
    <text evidence="5">The sequence shown here is derived from an EMBL/GenBank/DDBJ whole genome shotgun (WGS) entry which is preliminary data.</text>
</comment>
<reference evidence="5" key="2">
    <citation type="submission" date="2020-09" db="EMBL/GenBank/DDBJ databases">
        <authorList>
            <person name="Sun Q."/>
            <person name="Kim S."/>
        </authorList>
    </citation>
    <scope>NUCLEOTIDE SEQUENCE</scope>
    <source>
        <strain evidence="5">KCTC 42731</strain>
    </source>
</reference>
<comment type="catalytic activity">
    <reaction evidence="4">
        <text>holo-[ACP] + malonyl-CoA = malonyl-[ACP] + CoA</text>
        <dbReference type="Rhea" id="RHEA:41792"/>
        <dbReference type="Rhea" id="RHEA-COMP:9623"/>
        <dbReference type="Rhea" id="RHEA-COMP:9685"/>
        <dbReference type="ChEBI" id="CHEBI:57287"/>
        <dbReference type="ChEBI" id="CHEBI:57384"/>
        <dbReference type="ChEBI" id="CHEBI:64479"/>
        <dbReference type="ChEBI" id="CHEBI:78449"/>
        <dbReference type="EC" id="2.3.1.39"/>
    </reaction>
</comment>
<dbReference type="EMBL" id="BNCK01000001">
    <property type="protein sequence ID" value="GHF79266.1"/>
    <property type="molecule type" value="Genomic_DNA"/>
</dbReference>
<evidence type="ECO:0000313" key="5">
    <source>
        <dbReference type="EMBL" id="GHF79266.1"/>
    </source>
</evidence>
<dbReference type="GO" id="GO:0004314">
    <property type="term" value="F:[acyl-carrier-protein] S-malonyltransferase activity"/>
    <property type="evidence" value="ECO:0007669"/>
    <property type="project" value="UniProtKB-EC"/>
</dbReference>
<dbReference type="GO" id="GO:0006633">
    <property type="term" value="P:fatty acid biosynthetic process"/>
    <property type="evidence" value="ECO:0007669"/>
    <property type="project" value="TreeGrafter"/>
</dbReference>
<keyword evidence="2" id="KW-0808">Transferase</keyword>
<sequence>MSQKKRAIVVCPGRGSYNKEEMGYFARYHSDKSSLLNSFDQYRNQQGAELISTLDNSASFNLKKHTSADNASSLIYACAYADSLAIDTEQYELVAVTGNSMGWYIALAVAQAMNAENALQLIDTMGAIMASDAQGDQLIYPLVDEHWQIDLSRKAALESLLDEVNINYPNGLFLSIDLGGYWVFAGTTAAINALQEKLPVIDERYPVKLFNHAAYHSPLMAEISAKAMNILEQDKFVAPKVPLIDGLGHIWQPYSTDLDKLFNYTLSTQVTETYHFNRAIEVAIKEFAPEHIILLGPGSSLGGSIAQNLINMQWQGLSCKQAFIERQKSSPVLLSMGIESQRRLVVKAS</sequence>
<dbReference type="InterPro" id="IPR050858">
    <property type="entry name" value="Mal-CoA-ACP_Trans/PKS_FabD"/>
</dbReference>
<evidence type="ECO:0000256" key="2">
    <source>
        <dbReference type="ARBA" id="ARBA00022679"/>
    </source>
</evidence>
<dbReference type="Gene3D" id="3.30.70.250">
    <property type="entry name" value="Malonyl-CoA ACP transacylase, ACP-binding"/>
    <property type="match status" value="1"/>
</dbReference>
<dbReference type="EC" id="2.3.1.39" evidence="1"/>
<evidence type="ECO:0000256" key="4">
    <source>
        <dbReference type="ARBA" id="ARBA00048462"/>
    </source>
</evidence>